<evidence type="ECO:0000256" key="2">
    <source>
        <dbReference type="ARBA" id="ARBA00022692"/>
    </source>
</evidence>
<evidence type="ECO:0000256" key="1">
    <source>
        <dbReference type="ARBA" id="ARBA00004141"/>
    </source>
</evidence>
<dbReference type="AlphaFoldDB" id="A0A0M0BT69"/>
<dbReference type="GO" id="GO:0016020">
    <property type="term" value="C:membrane"/>
    <property type="evidence" value="ECO:0007669"/>
    <property type="project" value="UniProtKB-SubCell"/>
</dbReference>
<protein>
    <recommendedName>
        <fullName evidence="8">NADH dehydrogenase</fullName>
    </recommendedName>
</protein>
<dbReference type="InterPro" id="IPR001694">
    <property type="entry name" value="NADH_UbQ_OxRdtase_su1/FPO"/>
</dbReference>
<dbReference type="PANTHER" id="PTHR11432:SF3">
    <property type="entry name" value="NADH-UBIQUINONE OXIDOREDUCTASE CHAIN 1"/>
    <property type="match status" value="1"/>
</dbReference>
<sequence>MQILIIPGLAFILVFAIIVVWFERKFLARAMLRVGPYYCGKRSGWLQLFADFLKLFLKEIVIPYDAQRAFFTVMPVLLPTIPALAVVLIPFDRGWVLFNAGSLGLPLFIAIAGLAPLIPIFSGWASNNKYAFIGSFRTAYLYISAEIPLVMCAAAVAIMAGSFDLVEIVEAQRALWYAIPQFVGFIIFFLGLIIEAERTPFDIPVAEVELVFGWRTEFTGILFGFTMMAEYVGFLAWSLLFITLYLGGFNGPVLFGSPLYSHIFWLILKLAVLVPIVIIIRCIFPRLRMDQMLRLGWYYLTPLAVLNLFIVMALKLWGLA</sequence>
<evidence type="ECO:0000313" key="7">
    <source>
        <dbReference type="Proteomes" id="UP000037210"/>
    </source>
</evidence>
<dbReference type="Pfam" id="PF00146">
    <property type="entry name" value="NADHdh"/>
    <property type="match status" value="1"/>
</dbReference>
<keyword evidence="3 5" id="KW-1133">Transmembrane helix</keyword>
<feature type="transmembrane region" description="Helical" evidence="5">
    <location>
        <begin position="69"/>
        <end position="91"/>
    </location>
</feature>
<feature type="transmembrane region" description="Helical" evidence="5">
    <location>
        <begin position="259"/>
        <end position="284"/>
    </location>
</feature>
<feature type="transmembrane region" description="Helical" evidence="5">
    <location>
        <begin position="221"/>
        <end position="247"/>
    </location>
</feature>
<keyword evidence="2 5" id="KW-0812">Transmembrane</keyword>
<keyword evidence="4 5" id="KW-0472">Membrane</keyword>
<feature type="transmembrane region" description="Helical" evidence="5">
    <location>
        <begin position="103"/>
        <end position="127"/>
    </location>
</feature>
<dbReference type="GO" id="GO:0003954">
    <property type="term" value="F:NADH dehydrogenase activity"/>
    <property type="evidence" value="ECO:0007669"/>
    <property type="project" value="TreeGrafter"/>
</dbReference>
<reference evidence="6 7" key="1">
    <citation type="submission" date="2015-06" db="EMBL/GenBank/DDBJ databases">
        <title>New insights into the roles of widespread benthic archaea in carbon and nitrogen cycling.</title>
        <authorList>
            <person name="Lazar C.S."/>
            <person name="Baker B.J."/>
            <person name="Seitz K.W."/>
            <person name="Hyde A.S."/>
            <person name="Dick G.J."/>
            <person name="Hinrichs K.-U."/>
            <person name="Teske A.P."/>
        </authorList>
    </citation>
    <scope>NUCLEOTIDE SEQUENCE [LARGE SCALE GENOMIC DNA]</scope>
    <source>
        <strain evidence="6">DG-45</strain>
    </source>
</reference>
<evidence type="ECO:0000256" key="3">
    <source>
        <dbReference type="ARBA" id="ARBA00022989"/>
    </source>
</evidence>
<accession>A0A0M0BT69</accession>
<comment type="subcellular location">
    <subcellularLocation>
        <location evidence="1">Membrane</location>
        <topology evidence="1">Multi-pass membrane protein</topology>
    </subcellularLocation>
</comment>
<evidence type="ECO:0000256" key="4">
    <source>
        <dbReference type="ARBA" id="ARBA00023136"/>
    </source>
</evidence>
<feature type="transmembrane region" description="Helical" evidence="5">
    <location>
        <begin position="175"/>
        <end position="194"/>
    </location>
</feature>
<proteinExistence type="inferred from homology"/>
<feature type="transmembrane region" description="Helical" evidence="5">
    <location>
        <begin position="296"/>
        <end position="317"/>
    </location>
</feature>
<dbReference type="PANTHER" id="PTHR11432">
    <property type="entry name" value="NADH DEHYDROGENASE SUBUNIT 1"/>
    <property type="match status" value="1"/>
</dbReference>
<evidence type="ECO:0000256" key="5">
    <source>
        <dbReference type="SAM" id="Phobius"/>
    </source>
</evidence>
<gene>
    <name evidence="6" type="ORF">AC482_00315</name>
</gene>
<organism evidence="6 7">
    <name type="scientific">miscellaneous Crenarchaeota group-15 archaeon DG-45</name>
    <dbReference type="NCBI Taxonomy" id="1685127"/>
    <lineage>
        <taxon>Archaea</taxon>
        <taxon>Candidatus Bathyarchaeota</taxon>
        <taxon>MCG-15</taxon>
    </lineage>
</organism>
<feature type="transmembrane region" description="Helical" evidence="5">
    <location>
        <begin position="139"/>
        <end position="163"/>
    </location>
</feature>
<comment type="caution">
    <text evidence="6">The sequence shown here is derived from an EMBL/GenBank/DDBJ whole genome shotgun (WGS) entry which is preliminary data.</text>
</comment>
<evidence type="ECO:0000313" key="6">
    <source>
        <dbReference type="EMBL" id="KON31545.1"/>
    </source>
</evidence>
<feature type="transmembrane region" description="Helical" evidence="5">
    <location>
        <begin position="6"/>
        <end position="23"/>
    </location>
</feature>
<dbReference type="EMBL" id="LFWZ01000002">
    <property type="protein sequence ID" value="KON31545.1"/>
    <property type="molecule type" value="Genomic_DNA"/>
</dbReference>
<evidence type="ECO:0008006" key="8">
    <source>
        <dbReference type="Google" id="ProtNLM"/>
    </source>
</evidence>
<name>A0A0M0BT69_9ARCH</name>
<dbReference type="Proteomes" id="UP000037210">
    <property type="component" value="Unassembled WGS sequence"/>
</dbReference>
<dbReference type="GO" id="GO:0009060">
    <property type="term" value="P:aerobic respiration"/>
    <property type="evidence" value="ECO:0007669"/>
    <property type="project" value="TreeGrafter"/>
</dbReference>
<dbReference type="HAMAP" id="MF_01350">
    <property type="entry name" value="NDH1_NuoH"/>
    <property type="match status" value="1"/>
</dbReference>